<feature type="compositionally biased region" description="Polar residues" evidence="1">
    <location>
        <begin position="455"/>
        <end position="468"/>
    </location>
</feature>
<gene>
    <name evidence="2" type="ORF">PPL_11211</name>
</gene>
<feature type="compositionally biased region" description="Gly residues" evidence="1">
    <location>
        <begin position="282"/>
        <end position="291"/>
    </location>
</feature>
<reference evidence="2 3" key="1">
    <citation type="journal article" date="2011" name="Genome Res.">
        <title>Phylogeny-wide analysis of social amoeba genomes highlights ancient origins for complex intercellular communication.</title>
        <authorList>
            <person name="Heidel A.J."/>
            <person name="Lawal H.M."/>
            <person name="Felder M."/>
            <person name="Schilde C."/>
            <person name="Helps N.R."/>
            <person name="Tunggal B."/>
            <person name="Rivero F."/>
            <person name="John U."/>
            <person name="Schleicher M."/>
            <person name="Eichinger L."/>
            <person name="Platzer M."/>
            <person name="Noegel A.A."/>
            <person name="Schaap P."/>
            <person name="Gloeckner G."/>
        </authorList>
    </citation>
    <scope>NUCLEOTIDE SEQUENCE [LARGE SCALE GENOMIC DNA]</scope>
    <source>
        <strain evidence="3">ATCC 26659 / Pp 5 / PN500</strain>
    </source>
</reference>
<evidence type="ECO:0000256" key="1">
    <source>
        <dbReference type="SAM" id="MobiDB-lite"/>
    </source>
</evidence>
<dbReference type="PANTHER" id="PTHR13618">
    <property type="entry name" value="LEUCINE ZIPPER CONTAINING TRANSCRIPTION FACTOR LZF1"/>
    <property type="match status" value="1"/>
</dbReference>
<comment type="caution">
    <text evidence="2">The sequence shown here is derived from an EMBL/GenBank/DDBJ whole genome shotgun (WGS) entry which is preliminary data.</text>
</comment>
<dbReference type="InParanoid" id="D3BTV1"/>
<sequence>MVDYLDVQDECTSSMEVCYMQLEASWLIKQEVPIVCKRVKRILERCVQLLKPDRVKPESGEYDISSIYFNVKNSEQQQQQPGQTQSTTTTSTNQSQSQSHQQHDRRGSVDILKDINNPFPVNIEELDDIFQDKAIENKSINFETQEGSRGTLNINGWLVESPELLIKFSKPSKPNYNVHVYKTLINKTHPWRIQQIQNSYNYLHLILTELDNLIVFSESYVPLDSVYHLNSQQQHHQQQHHNPLSSSGQINNNNNNTSTTNSLGQSSGWIPSANNSHRHSYHGGGGGGGLGQTQSNQSSIGGGSFPELNSLVESFTRISEWLSQARDELLLPSRNVFPSTMYQSTVLQPPLPFEINVNLTVANCELVLSVYELQITSTSGGSATSTGSSGIGGIGIGIGGGSVGHSQGAHQTHDNNNNNNNSPSKHLLRRSKAQNITSTGSSSSNLATSTGPILRSSSPGVQQQDNAGSSTSLLMSSSDSIIRPTSGSESSETTNAHGIPPFQTTKGGSLQLVTVIDHTEFRQPIPTLVNTFTLLTNAYDRLADLNEKLLVLSNFN</sequence>
<dbReference type="Pfam" id="PF10259">
    <property type="entry name" value="Rogdi_lz"/>
    <property type="match status" value="1"/>
</dbReference>
<dbReference type="GeneID" id="31366679"/>
<protein>
    <submittedName>
        <fullName evidence="2">Uncharacterized protein</fullName>
    </submittedName>
</protein>
<dbReference type="GO" id="GO:0043291">
    <property type="term" value="C:RAVE complex"/>
    <property type="evidence" value="ECO:0007669"/>
    <property type="project" value="TreeGrafter"/>
</dbReference>
<evidence type="ECO:0000313" key="2">
    <source>
        <dbReference type="EMBL" id="EFA75137.1"/>
    </source>
</evidence>
<feature type="compositionally biased region" description="Polar residues" evidence="1">
    <location>
        <begin position="483"/>
        <end position="504"/>
    </location>
</feature>
<feature type="region of interest" description="Disordered" evidence="1">
    <location>
        <begin position="74"/>
        <end position="108"/>
    </location>
</feature>
<keyword evidence="3" id="KW-1185">Reference proteome</keyword>
<feature type="compositionally biased region" description="Low complexity" evidence="1">
    <location>
        <begin position="232"/>
        <end position="268"/>
    </location>
</feature>
<name>D3BTV1_HETP5</name>
<dbReference type="InterPro" id="IPR028241">
    <property type="entry name" value="RAVE2/Rogdi"/>
</dbReference>
<dbReference type="AlphaFoldDB" id="D3BTV1"/>
<dbReference type="EMBL" id="ADBJ01000056">
    <property type="protein sequence ID" value="EFA75137.1"/>
    <property type="molecule type" value="Genomic_DNA"/>
</dbReference>
<evidence type="ECO:0000313" key="3">
    <source>
        <dbReference type="Proteomes" id="UP000001396"/>
    </source>
</evidence>
<dbReference type="OMA" id="IDHTEFR"/>
<proteinExistence type="predicted"/>
<accession>D3BTV1</accession>
<feature type="region of interest" description="Disordered" evidence="1">
    <location>
        <begin position="399"/>
        <end position="504"/>
    </location>
</feature>
<organism evidence="2 3">
    <name type="scientific">Heterostelium pallidum (strain ATCC 26659 / Pp 5 / PN500)</name>
    <name type="common">Cellular slime mold</name>
    <name type="synonym">Polysphondylium pallidum</name>
    <dbReference type="NCBI Taxonomy" id="670386"/>
    <lineage>
        <taxon>Eukaryota</taxon>
        <taxon>Amoebozoa</taxon>
        <taxon>Evosea</taxon>
        <taxon>Eumycetozoa</taxon>
        <taxon>Dictyostelia</taxon>
        <taxon>Acytosteliales</taxon>
        <taxon>Acytosteliaceae</taxon>
        <taxon>Heterostelium</taxon>
    </lineage>
</organism>
<dbReference type="FunCoup" id="D3BTV1">
    <property type="interactions" value="563"/>
</dbReference>
<dbReference type="PANTHER" id="PTHR13618:SF1">
    <property type="entry name" value="PROTEIN ROGDI HOMOLOG"/>
    <property type="match status" value="1"/>
</dbReference>
<feature type="compositionally biased region" description="Low complexity" evidence="1">
    <location>
        <begin position="437"/>
        <end position="450"/>
    </location>
</feature>
<feature type="compositionally biased region" description="Low complexity" evidence="1">
    <location>
        <begin position="74"/>
        <end position="100"/>
    </location>
</feature>
<feature type="compositionally biased region" description="Low complexity" evidence="1">
    <location>
        <begin position="469"/>
        <end position="480"/>
    </location>
</feature>
<dbReference type="Proteomes" id="UP000001396">
    <property type="component" value="Unassembled WGS sequence"/>
</dbReference>
<feature type="region of interest" description="Disordered" evidence="1">
    <location>
        <begin position="231"/>
        <end position="303"/>
    </location>
</feature>
<dbReference type="RefSeq" id="XP_020427271.1">
    <property type="nucleotide sequence ID" value="XM_020581968.1"/>
</dbReference>